<evidence type="ECO:0000313" key="7">
    <source>
        <dbReference type="Proteomes" id="UP000321638"/>
    </source>
</evidence>
<feature type="compositionally biased region" description="Acidic residues" evidence="5">
    <location>
        <begin position="205"/>
        <end position="218"/>
    </location>
</feature>
<evidence type="ECO:0000256" key="1">
    <source>
        <dbReference type="ARBA" id="ARBA00022490"/>
    </source>
</evidence>
<keyword evidence="4" id="KW-0131">Cell cycle</keyword>
<dbReference type="EMBL" id="VDUZ01000024">
    <property type="protein sequence ID" value="TXL73634.1"/>
    <property type="molecule type" value="Genomic_DNA"/>
</dbReference>
<dbReference type="NCBIfam" id="TIGR00281">
    <property type="entry name" value="SMC-Scp complex subunit ScpB"/>
    <property type="match status" value="1"/>
</dbReference>
<sequence>MDEAGDAVAAAVEPEPSPEDQHAYNLRLVEALIFASATTLGIGALSERLPPDTDVEALLAELAELYAARGVNLVKVAGGYGFRTAPDLAQKLKIEQPVNRKLSRAAVDTLAIIAYHQPVTRAEIEQIRGVGLSKGTLDFLFEQNWIQPMGRRRAPGKPVTWGTTEFFLEHFGLGGLDDLPGHEELKAAGLLDARAEVSIYRPEEPDLPLDGDDEETAEPLDTGAEEPAAPKTPEPVE</sequence>
<dbReference type="Proteomes" id="UP000321638">
    <property type="component" value="Unassembled WGS sequence"/>
</dbReference>
<dbReference type="Gene3D" id="1.10.10.10">
    <property type="entry name" value="Winged helix-like DNA-binding domain superfamily/Winged helix DNA-binding domain"/>
    <property type="match status" value="2"/>
</dbReference>
<dbReference type="AlphaFoldDB" id="A0A5C8PIW5"/>
<comment type="caution">
    <text evidence="6">The sequence shown here is derived from an EMBL/GenBank/DDBJ whole genome shotgun (WGS) entry which is preliminary data.</text>
</comment>
<accession>A0A5C8PIW5</accession>
<reference evidence="6 7" key="1">
    <citation type="submission" date="2019-06" db="EMBL/GenBank/DDBJ databases">
        <title>New taxonomy in bacterial strain CC-CFT640, isolated from vineyard.</title>
        <authorList>
            <person name="Lin S.-Y."/>
            <person name="Tsai C.-F."/>
            <person name="Young C.-C."/>
        </authorList>
    </citation>
    <scope>NUCLEOTIDE SEQUENCE [LARGE SCALE GENOMIC DNA]</scope>
    <source>
        <strain evidence="6 7">CC-CFT640</strain>
    </source>
</reference>
<dbReference type="InterPro" id="IPR036388">
    <property type="entry name" value="WH-like_DNA-bd_sf"/>
</dbReference>
<keyword evidence="3" id="KW-0159">Chromosome partition</keyword>
<evidence type="ECO:0000313" key="6">
    <source>
        <dbReference type="EMBL" id="TXL73634.1"/>
    </source>
</evidence>
<name>A0A5C8PIW5_9HYPH</name>
<evidence type="ECO:0000256" key="3">
    <source>
        <dbReference type="ARBA" id="ARBA00022829"/>
    </source>
</evidence>
<dbReference type="Pfam" id="PF04079">
    <property type="entry name" value="SMC_ScpB"/>
    <property type="match status" value="1"/>
</dbReference>
<dbReference type="PANTHER" id="PTHR34298">
    <property type="entry name" value="SEGREGATION AND CONDENSATION PROTEIN B"/>
    <property type="match status" value="1"/>
</dbReference>
<evidence type="ECO:0000256" key="4">
    <source>
        <dbReference type="ARBA" id="ARBA00023306"/>
    </source>
</evidence>
<proteinExistence type="predicted"/>
<dbReference type="SUPFAM" id="SSF46785">
    <property type="entry name" value="Winged helix' DNA-binding domain"/>
    <property type="match status" value="2"/>
</dbReference>
<dbReference type="InterPro" id="IPR036390">
    <property type="entry name" value="WH_DNA-bd_sf"/>
</dbReference>
<protein>
    <submittedName>
        <fullName evidence="6">SMC-Scp complex subunit ScpB</fullName>
    </submittedName>
</protein>
<keyword evidence="1" id="KW-0963">Cytoplasm</keyword>
<dbReference type="InterPro" id="IPR005234">
    <property type="entry name" value="ScpB_csome_segregation"/>
</dbReference>
<gene>
    <name evidence="6" type="primary">scpB</name>
    <name evidence="6" type="ORF">FHP25_20725</name>
</gene>
<evidence type="ECO:0000256" key="2">
    <source>
        <dbReference type="ARBA" id="ARBA00022618"/>
    </source>
</evidence>
<dbReference type="OrthoDB" id="9806226at2"/>
<keyword evidence="2" id="KW-0132">Cell division</keyword>
<feature type="region of interest" description="Disordered" evidence="5">
    <location>
        <begin position="201"/>
        <end position="237"/>
    </location>
</feature>
<dbReference type="PANTHER" id="PTHR34298:SF2">
    <property type="entry name" value="SEGREGATION AND CONDENSATION PROTEIN B"/>
    <property type="match status" value="1"/>
</dbReference>
<evidence type="ECO:0000256" key="5">
    <source>
        <dbReference type="SAM" id="MobiDB-lite"/>
    </source>
</evidence>
<keyword evidence="7" id="KW-1185">Reference proteome</keyword>
<dbReference type="GO" id="GO:0051304">
    <property type="term" value="P:chromosome separation"/>
    <property type="evidence" value="ECO:0007669"/>
    <property type="project" value="InterPro"/>
</dbReference>
<organism evidence="6 7">
    <name type="scientific">Vineibacter terrae</name>
    <dbReference type="NCBI Taxonomy" id="2586908"/>
    <lineage>
        <taxon>Bacteria</taxon>
        <taxon>Pseudomonadati</taxon>
        <taxon>Pseudomonadota</taxon>
        <taxon>Alphaproteobacteria</taxon>
        <taxon>Hyphomicrobiales</taxon>
        <taxon>Vineibacter</taxon>
    </lineage>
</organism>
<dbReference type="GO" id="GO:0051301">
    <property type="term" value="P:cell division"/>
    <property type="evidence" value="ECO:0007669"/>
    <property type="project" value="UniProtKB-KW"/>
</dbReference>